<feature type="transmembrane region" description="Helical" evidence="6">
    <location>
        <begin position="303"/>
        <end position="328"/>
    </location>
</feature>
<dbReference type="Pfam" id="PF12698">
    <property type="entry name" value="ABC2_membrane_3"/>
    <property type="match status" value="1"/>
</dbReference>
<keyword evidence="5 6" id="KW-0472">Membrane</keyword>
<dbReference type="Gene3D" id="3.40.1710.10">
    <property type="entry name" value="abc type-2 transporter like domain"/>
    <property type="match status" value="1"/>
</dbReference>
<comment type="caution">
    <text evidence="8">The sequence shown here is derived from an EMBL/GenBank/DDBJ whole genome shotgun (WGS) entry which is preliminary data.</text>
</comment>
<dbReference type="InterPro" id="IPR013525">
    <property type="entry name" value="ABC2_TM"/>
</dbReference>
<feature type="transmembrane region" description="Helical" evidence="6">
    <location>
        <begin position="241"/>
        <end position="263"/>
    </location>
</feature>
<feature type="domain" description="ABC-2 type transporter transmembrane" evidence="7">
    <location>
        <begin position="20"/>
        <end position="334"/>
    </location>
</feature>
<reference evidence="9" key="1">
    <citation type="submission" date="2017-09" db="EMBL/GenBank/DDBJ databases">
        <title>Depth-based differentiation of microbial function through sediment-hosted aquifers and enrichment of novel symbionts in the deep terrestrial subsurface.</title>
        <authorList>
            <person name="Probst A.J."/>
            <person name="Ladd B."/>
            <person name="Jarett J.K."/>
            <person name="Geller-Mcgrath D.E."/>
            <person name="Sieber C.M.K."/>
            <person name="Emerson J.B."/>
            <person name="Anantharaman K."/>
            <person name="Thomas B.C."/>
            <person name="Malmstrom R."/>
            <person name="Stieglmeier M."/>
            <person name="Klingl A."/>
            <person name="Woyke T."/>
            <person name="Ryan C.M."/>
            <person name="Banfield J.F."/>
        </authorList>
    </citation>
    <scope>NUCLEOTIDE SEQUENCE [LARGE SCALE GENOMIC DNA]</scope>
</reference>
<keyword evidence="2" id="KW-1003">Cell membrane</keyword>
<dbReference type="PANTHER" id="PTHR30294:SF29">
    <property type="entry name" value="MULTIDRUG ABC TRANSPORTER PERMEASE YBHS-RELATED"/>
    <property type="match status" value="1"/>
</dbReference>
<name>A0A2M7II36_9BACT</name>
<feature type="transmembrane region" description="Helical" evidence="6">
    <location>
        <begin position="200"/>
        <end position="221"/>
    </location>
</feature>
<keyword evidence="4 6" id="KW-1133">Transmembrane helix</keyword>
<dbReference type="GO" id="GO:0140359">
    <property type="term" value="F:ABC-type transporter activity"/>
    <property type="evidence" value="ECO:0007669"/>
    <property type="project" value="InterPro"/>
</dbReference>
<evidence type="ECO:0000256" key="6">
    <source>
        <dbReference type="SAM" id="Phobius"/>
    </source>
</evidence>
<dbReference type="Proteomes" id="UP000229561">
    <property type="component" value="Unassembled WGS sequence"/>
</dbReference>
<feature type="transmembrane region" description="Helical" evidence="6">
    <location>
        <begin position="20"/>
        <end position="39"/>
    </location>
</feature>
<dbReference type="PANTHER" id="PTHR30294">
    <property type="entry name" value="MEMBRANE COMPONENT OF ABC TRANSPORTER YHHJ-RELATED"/>
    <property type="match status" value="1"/>
</dbReference>
<evidence type="ECO:0000259" key="7">
    <source>
        <dbReference type="Pfam" id="PF12698"/>
    </source>
</evidence>
<accession>A0A2M7II36</accession>
<dbReference type="AlphaFoldDB" id="A0A2M7II36"/>
<organism evidence="8 9">
    <name type="scientific">Candidatus Portnoybacteria bacterium CG_4_8_14_3_um_filter_40_10</name>
    <dbReference type="NCBI Taxonomy" id="1974801"/>
    <lineage>
        <taxon>Bacteria</taxon>
        <taxon>Candidatus Portnoyibacteriota</taxon>
    </lineage>
</organism>
<keyword evidence="3 6" id="KW-0812">Transmembrane</keyword>
<evidence type="ECO:0000313" key="9">
    <source>
        <dbReference type="Proteomes" id="UP000229561"/>
    </source>
</evidence>
<evidence type="ECO:0000313" key="8">
    <source>
        <dbReference type="EMBL" id="PIW76190.1"/>
    </source>
</evidence>
<evidence type="ECO:0000256" key="3">
    <source>
        <dbReference type="ARBA" id="ARBA00022692"/>
    </source>
</evidence>
<evidence type="ECO:0000256" key="5">
    <source>
        <dbReference type="ARBA" id="ARBA00023136"/>
    </source>
</evidence>
<evidence type="ECO:0000256" key="4">
    <source>
        <dbReference type="ARBA" id="ARBA00022989"/>
    </source>
</evidence>
<evidence type="ECO:0000256" key="2">
    <source>
        <dbReference type="ARBA" id="ARBA00022475"/>
    </source>
</evidence>
<dbReference type="GO" id="GO:0005886">
    <property type="term" value="C:plasma membrane"/>
    <property type="evidence" value="ECO:0007669"/>
    <property type="project" value="UniProtKB-SubCell"/>
</dbReference>
<gene>
    <name evidence="8" type="ORF">CO001_02710</name>
</gene>
<evidence type="ECO:0000256" key="1">
    <source>
        <dbReference type="ARBA" id="ARBA00004651"/>
    </source>
</evidence>
<dbReference type="InterPro" id="IPR051449">
    <property type="entry name" value="ABC-2_transporter_component"/>
</dbReference>
<dbReference type="EMBL" id="PFGY01000072">
    <property type="protein sequence ID" value="PIW76190.1"/>
    <property type="molecule type" value="Genomic_DNA"/>
</dbReference>
<comment type="subcellular location">
    <subcellularLocation>
        <location evidence="1">Cell membrane</location>
        <topology evidence="1">Multi-pass membrane protein</topology>
    </subcellularLocation>
</comment>
<sequence length="334" mass="35177">MKKFFILIKKEVIELLTPQLLVPLLVVVVVFVFIGKVIGSEVSKIKAPQAIEILDFDNSPTSQAVIEIIKKTNFSPNVSLSGSAEEIVASAKSKNEKVALIIPKGFENGINNLQPQKVEVYTIMKNFSIMASVNSQILKAALAAINDGLSNQLMIKANPKINPVAIKQPVLANDFVIVGDKQANVSPAAVAGFITSQTTLIPIILFLVIILASQLIATSIASKKENKTLETLLSSPVSRKFVVASKLVAAGLVALLTAAVYLFGMRYYMAGITGGAIGGAGTTDAATQEAIAKLGLTLTTPDYLLLGLSLFLGILAALSIAIILGSFAEDAKAA</sequence>
<proteinExistence type="predicted"/>
<protein>
    <recommendedName>
        <fullName evidence="7">ABC-2 type transporter transmembrane domain-containing protein</fullName>
    </recommendedName>
</protein>